<evidence type="ECO:0000313" key="4">
    <source>
        <dbReference type="RefSeq" id="XP_048137009.1"/>
    </source>
</evidence>
<protein>
    <submittedName>
        <fullName evidence="3 4">F-box protein At5g55150</fullName>
    </submittedName>
</protein>
<dbReference type="Proteomes" id="UP000827889">
    <property type="component" value="Chromosome 1"/>
</dbReference>
<dbReference type="InterPro" id="IPR005174">
    <property type="entry name" value="KIB1-4_b-propeller"/>
</dbReference>
<name>A0ABM3HK83_9MYRT</name>
<reference evidence="2 3" key="1">
    <citation type="submission" date="2025-05" db="UniProtKB">
        <authorList>
            <consortium name="RefSeq"/>
        </authorList>
    </citation>
    <scope>NUCLEOTIDE SEQUENCE [LARGE SCALE GENOMIC DNA]</scope>
    <source>
        <tissue evidence="3 4">Leaf</tissue>
    </source>
</reference>
<keyword evidence="2" id="KW-1185">Reference proteome</keyword>
<dbReference type="SMART" id="SM00256">
    <property type="entry name" value="FBOX"/>
    <property type="match status" value="1"/>
</dbReference>
<dbReference type="InterPro" id="IPR001810">
    <property type="entry name" value="F-box_dom"/>
</dbReference>
<dbReference type="InterPro" id="IPR036047">
    <property type="entry name" value="F-box-like_dom_sf"/>
</dbReference>
<sequence length="363" mass="42248">MARSWADLPQELLRQCSRRLCPKNLSVFRAVCRSWRSAAVKEWSDVPSLMLADKGEMLWREFFCLRCEQFHTKLLPEVMANRYFSSRDWVLTISRDWEFQMLRNPMLRYSRIIKLPSWNKFPDIYVLPPFYVSFITKFVLSDSPTTSQDYKVMVIYDHGRRLGLWKPGDEEWTAVTSPAVEYCDVIYHKGCFIALDGEGGIYRCDVDGSTPFEAQVVFEMPERLLEPFGLVQLYLVQAMTGSLLFVSQWEDCSDFSMSRRRPTGSYRFDVFEIDLDTQTYTEVLSLENKSLFLGHNSSFCLEVDENHIIESNCIYFTKYNIPPSQFTEDGGVTNMGIYHLKDGTIKPHVKGKSSPLLWIEPSF</sequence>
<dbReference type="RefSeq" id="XP_048137006.1">
    <property type="nucleotide sequence ID" value="XM_048281049.1"/>
</dbReference>
<proteinExistence type="predicted"/>
<organism evidence="2 3">
    <name type="scientific">Rhodamnia argentea</name>
    <dbReference type="NCBI Taxonomy" id="178133"/>
    <lineage>
        <taxon>Eukaryota</taxon>
        <taxon>Viridiplantae</taxon>
        <taxon>Streptophyta</taxon>
        <taxon>Embryophyta</taxon>
        <taxon>Tracheophyta</taxon>
        <taxon>Spermatophyta</taxon>
        <taxon>Magnoliopsida</taxon>
        <taxon>eudicotyledons</taxon>
        <taxon>Gunneridae</taxon>
        <taxon>Pentapetalae</taxon>
        <taxon>rosids</taxon>
        <taxon>malvids</taxon>
        <taxon>Myrtales</taxon>
        <taxon>Myrtaceae</taxon>
        <taxon>Myrtoideae</taxon>
        <taxon>Myrteae</taxon>
        <taxon>Australasian group</taxon>
        <taxon>Rhodamnia</taxon>
    </lineage>
</organism>
<dbReference type="PANTHER" id="PTHR44259">
    <property type="entry name" value="OS07G0183000 PROTEIN-RELATED"/>
    <property type="match status" value="1"/>
</dbReference>
<evidence type="ECO:0000313" key="2">
    <source>
        <dbReference type="Proteomes" id="UP000827889"/>
    </source>
</evidence>
<dbReference type="SUPFAM" id="SSF81383">
    <property type="entry name" value="F-box domain"/>
    <property type="match status" value="1"/>
</dbReference>
<feature type="domain" description="F-box" evidence="1">
    <location>
        <begin position="2"/>
        <end position="62"/>
    </location>
</feature>
<dbReference type="InterPro" id="IPR050942">
    <property type="entry name" value="F-box_BR-signaling"/>
</dbReference>
<accession>A0ABM3HK83</accession>
<gene>
    <name evidence="3 4" type="primary">LOC115731734</name>
</gene>
<dbReference type="Pfam" id="PF03478">
    <property type="entry name" value="Beta-prop_KIB1-4"/>
    <property type="match status" value="1"/>
</dbReference>
<dbReference type="PROSITE" id="PS50181">
    <property type="entry name" value="FBOX"/>
    <property type="match status" value="1"/>
</dbReference>
<dbReference type="RefSeq" id="XP_048137009.1">
    <property type="nucleotide sequence ID" value="XM_048281052.1"/>
</dbReference>
<evidence type="ECO:0000313" key="3">
    <source>
        <dbReference type="RefSeq" id="XP_048137006.1"/>
    </source>
</evidence>
<evidence type="ECO:0000259" key="1">
    <source>
        <dbReference type="PROSITE" id="PS50181"/>
    </source>
</evidence>
<dbReference type="Pfam" id="PF00646">
    <property type="entry name" value="F-box"/>
    <property type="match status" value="1"/>
</dbReference>
<dbReference type="Gene3D" id="1.20.1280.50">
    <property type="match status" value="1"/>
</dbReference>
<dbReference type="GeneID" id="115731734"/>
<dbReference type="PANTHER" id="PTHR44259:SF65">
    <property type="entry name" value="F-BOX DOMAIN-CONTAINING PROTEIN"/>
    <property type="match status" value="1"/>
</dbReference>